<organism evidence="2">
    <name type="scientific">uncultured Nocardioidaceae bacterium</name>
    <dbReference type="NCBI Taxonomy" id="253824"/>
    <lineage>
        <taxon>Bacteria</taxon>
        <taxon>Bacillati</taxon>
        <taxon>Actinomycetota</taxon>
        <taxon>Actinomycetes</taxon>
        <taxon>Propionibacteriales</taxon>
        <taxon>Nocardioidaceae</taxon>
        <taxon>environmental samples</taxon>
    </lineage>
</organism>
<evidence type="ECO:0000256" key="1">
    <source>
        <dbReference type="SAM" id="MobiDB-lite"/>
    </source>
</evidence>
<feature type="compositionally biased region" description="Low complexity" evidence="1">
    <location>
        <begin position="109"/>
        <end position="118"/>
    </location>
</feature>
<evidence type="ECO:0000313" key="2">
    <source>
        <dbReference type="EMBL" id="CAA9358694.1"/>
    </source>
</evidence>
<sequence>MSHPRFAAESIGERDSVPAQRLSGVTGDQSYLESLLGGDRPTEMGQVHGPAEPDDAGQALRAPRAGEDSNRHFRHPERRQLGRHAKVTPERELQSCPDAGAVDRRDDGLLQGLGQLGRPRPKERRA</sequence>
<feature type="region of interest" description="Disordered" evidence="1">
    <location>
        <begin position="1"/>
        <end position="126"/>
    </location>
</feature>
<dbReference type="AlphaFoldDB" id="A0A6J4MIR2"/>
<accession>A0A6J4MIR2</accession>
<reference evidence="2" key="1">
    <citation type="submission" date="2020-02" db="EMBL/GenBank/DDBJ databases">
        <authorList>
            <person name="Meier V. D."/>
        </authorList>
    </citation>
    <scope>NUCLEOTIDE SEQUENCE</scope>
    <source>
        <strain evidence="2">AVDCRST_MAG34</strain>
    </source>
</reference>
<name>A0A6J4MIR2_9ACTN</name>
<proteinExistence type="predicted"/>
<dbReference type="EMBL" id="CADCUI010000060">
    <property type="protein sequence ID" value="CAA9358694.1"/>
    <property type="molecule type" value="Genomic_DNA"/>
</dbReference>
<gene>
    <name evidence="2" type="ORF">AVDCRST_MAG34-2293</name>
</gene>
<protein>
    <submittedName>
        <fullName evidence="2">Uncharacterized protein</fullName>
    </submittedName>
</protein>
<feature type="compositionally biased region" description="Basic residues" evidence="1">
    <location>
        <begin position="72"/>
        <end position="86"/>
    </location>
</feature>